<dbReference type="InterPro" id="IPR002933">
    <property type="entry name" value="Peptidase_M20"/>
</dbReference>
<dbReference type="EMBL" id="FOJW01000005">
    <property type="protein sequence ID" value="SFB02153.1"/>
    <property type="molecule type" value="Genomic_DNA"/>
</dbReference>
<dbReference type="Gene3D" id="3.40.630.10">
    <property type="entry name" value="Zn peptidases"/>
    <property type="match status" value="1"/>
</dbReference>
<dbReference type="RefSeq" id="WP_342028024.1">
    <property type="nucleotide sequence ID" value="NZ_FOJW01000005.1"/>
</dbReference>
<keyword evidence="1 2" id="KW-0378">Hydrolase</keyword>
<dbReference type="GO" id="GO:0019877">
    <property type="term" value="P:diaminopimelate biosynthetic process"/>
    <property type="evidence" value="ECO:0007669"/>
    <property type="project" value="UniProtKB-ARBA"/>
</dbReference>
<dbReference type="PANTHER" id="PTHR11014">
    <property type="entry name" value="PEPTIDASE M20 FAMILY MEMBER"/>
    <property type="match status" value="1"/>
</dbReference>
<dbReference type="InterPro" id="IPR017439">
    <property type="entry name" value="Amidohydrolase"/>
</dbReference>
<dbReference type="SUPFAM" id="SSF53187">
    <property type="entry name" value="Zn-dependent exopeptidases"/>
    <property type="match status" value="1"/>
</dbReference>
<dbReference type="Gene3D" id="3.30.70.360">
    <property type="match status" value="1"/>
</dbReference>
<dbReference type="PANTHER" id="PTHR11014:SF63">
    <property type="entry name" value="METALLOPEPTIDASE, PUTATIVE (AFU_ORTHOLOGUE AFUA_6G09600)-RELATED"/>
    <property type="match status" value="1"/>
</dbReference>
<dbReference type="STRING" id="237679.SAMN04488072_105188"/>
<evidence type="ECO:0000256" key="1">
    <source>
        <dbReference type="ARBA" id="ARBA00022801"/>
    </source>
</evidence>
<evidence type="ECO:0000313" key="3">
    <source>
        <dbReference type="Proteomes" id="UP000198642"/>
    </source>
</evidence>
<reference evidence="2 3" key="1">
    <citation type="submission" date="2016-10" db="EMBL/GenBank/DDBJ databases">
        <authorList>
            <person name="de Groot N.N."/>
        </authorList>
    </citation>
    <scope>NUCLEOTIDE SEQUENCE [LARGE SCALE GENOMIC DNA]</scope>
    <source>
        <strain evidence="2 3">CGMCC 1.3702</strain>
    </source>
</reference>
<protein>
    <submittedName>
        <fullName evidence="2">Amidohydrolase</fullName>
    </submittedName>
</protein>
<sequence>MIDDGCLDDVDVIFGTHLQAQMLLGEIGYRSGALQAAPDRFDITIQGEGTGAYSIVIGGELINNLQQIVSRRVDPLDSAVVSICNFEAKNPYNVIANTAGLTGTVRTFKEETRNFIEQEIEEVIKGTCQVSGASYQYTFTRGYPTLVNHEEETAIVTETVHDVPGVEKVTETPPIMGGEDLRSAVHGQTLLN</sequence>
<dbReference type="Pfam" id="PF01546">
    <property type="entry name" value="Peptidase_M20"/>
    <property type="match status" value="1"/>
</dbReference>
<dbReference type="SUPFAM" id="SSF55031">
    <property type="entry name" value="Bacterial exopeptidase dimerisation domain"/>
    <property type="match status" value="1"/>
</dbReference>
<proteinExistence type="predicted"/>
<dbReference type="AlphaFoldDB" id="A0A1I0XQD4"/>
<dbReference type="Proteomes" id="UP000198642">
    <property type="component" value="Unassembled WGS sequence"/>
</dbReference>
<gene>
    <name evidence="2" type="ORF">SAMN04488072_105188</name>
</gene>
<dbReference type="GO" id="GO:0050118">
    <property type="term" value="F:N-acetyldiaminopimelate deacetylase activity"/>
    <property type="evidence" value="ECO:0007669"/>
    <property type="project" value="UniProtKB-ARBA"/>
</dbReference>
<name>A0A1I0XQD4_9BACI</name>
<dbReference type="FunFam" id="3.30.70.360:FF:000001">
    <property type="entry name" value="N-acetyldiaminopimelate deacetylase"/>
    <property type="match status" value="1"/>
</dbReference>
<accession>A0A1I0XQD4</accession>
<organism evidence="2 3">
    <name type="scientific">Lentibacillus halodurans</name>
    <dbReference type="NCBI Taxonomy" id="237679"/>
    <lineage>
        <taxon>Bacteria</taxon>
        <taxon>Bacillati</taxon>
        <taxon>Bacillota</taxon>
        <taxon>Bacilli</taxon>
        <taxon>Bacillales</taxon>
        <taxon>Bacillaceae</taxon>
        <taxon>Lentibacillus</taxon>
    </lineage>
</organism>
<dbReference type="InterPro" id="IPR036264">
    <property type="entry name" value="Bact_exopeptidase_dim_dom"/>
</dbReference>
<evidence type="ECO:0000313" key="2">
    <source>
        <dbReference type="EMBL" id="SFB02153.1"/>
    </source>
</evidence>
<keyword evidence="3" id="KW-1185">Reference proteome</keyword>